<comment type="caution">
    <text evidence="2">The sequence shown here is derived from an EMBL/GenBank/DDBJ whole genome shotgun (WGS) entry which is preliminary data.</text>
</comment>
<accession>A0A0F4GJM3</accession>
<sequence length="228" mass="25195">MDDELSEKARMYEGLYNAMMTRYFDDDFAACDRIAESLLRNADLPVIIRARCYMLLSTAGREASGAHTNFLHYAHAAVRFLQDARLQGVVIDNQTIEEAADLLVKAKADHAAHTKAGLYDDDEAQEVGLGEESEAAGVEGAGDVQEAANHPVDTQDNTASVLDSKQRKIPNQAEERPVPSVRRRVKKVRRVHTGDTDADAPLEEFDEASGRWLPRGPVQEGEVVQFTN</sequence>
<gene>
    <name evidence="2" type="ORF">TI39_contig476g00010</name>
</gene>
<proteinExistence type="predicted"/>
<evidence type="ECO:0000313" key="2">
    <source>
        <dbReference type="EMBL" id="KJX97624.1"/>
    </source>
</evidence>
<feature type="compositionally biased region" description="Polar residues" evidence="1">
    <location>
        <begin position="152"/>
        <end position="163"/>
    </location>
</feature>
<feature type="region of interest" description="Disordered" evidence="1">
    <location>
        <begin position="148"/>
        <end position="228"/>
    </location>
</feature>
<dbReference type="EMBL" id="LAFY01000468">
    <property type="protein sequence ID" value="KJX97624.1"/>
    <property type="molecule type" value="Genomic_DNA"/>
</dbReference>
<feature type="compositionally biased region" description="Basic residues" evidence="1">
    <location>
        <begin position="181"/>
        <end position="191"/>
    </location>
</feature>
<dbReference type="Proteomes" id="UP000033647">
    <property type="component" value="Unassembled WGS sequence"/>
</dbReference>
<protein>
    <submittedName>
        <fullName evidence="2">Uncharacterized protein</fullName>
    </submittedName>
</protein>
<evidence type="ECO:0000313" key="3">
    <source>
        <dbReference type="Proteomes" id="UP000033647"/>
    </source>
</evidence>
<organism evidence="2 3">
    <name type="scientific">Zymoseptoria brevis</name>
    <dbReference type="NCBI Taxonomy" id="1047168"/>
    <lineage>
        <taxon>Eukaryota</taxon>
        <taxon>Fungi</taxon>
        <taxon>Dikarya</taxon>
        <taxon>Ascomycota</taxon>
        <taxon>Pezizomycotina</taxon>
        <taxon>Dothideomycetes</taxon>
        <taxon>Dothideomycetidae</taxon>
        <taxon>Mycosphaerellales</taxon>
        <taxon>Mycosphaerellaceae</taxon>
        <taxon>Zymoseptoria</taxon>
    </lineage>
</organism>
<feature type="compositionally biased region" description="Acidic residues" evidence="1">
    <location>
        <begin position="196"/>
        <end position="207"/>
    </location>
</feature>
<reference evidence="2 3" key="1">
    <citation type="submission" date="2015-03" db="EMBL/GenBank/DDBJ databases">
        <title>RNA-seq based gene annotation and comparative genomics of four Zymoseptoria species reveal species-specific pathogenicity related genes and transposable element activity.</title>
        <authorList>
            <person name="Grandaubert J."/>
            <person name="Bhattacharyya A."/>
            <person name="Stukenbrock E.H."/>
        </authorList>
    </citation>
    <scope>NUCLEOTIDE SEQUENCE [LARGE SCALE GENOMIC DNA]</scope>
    <source>
        <strain evidence="2 3">Zb18110</strain>
    </source>
</reference>
<name>A0A0F4GJM3_9PEZI</name>
<dbReference type="OrthoDB" id="3650784at2759"/>
<evidence type="ECO:0000256" key="1">
    <source>
        <dbReference type="SAM" id="MobiDB-lite"/>
    </source>
</evidence>
<dbReference type="AlphaFoldDB" id="A0A0F4GJM3"/>
<keyword evidence="3" id="KW-1185">Reference proteome</keyword>